<gene>
    <name evidence="6" type="ORF">DGAL_LOCUS9237</name>
</gene>
<keyword evidence="7" id="KW-1185">Reference proteome</keyword>
<comment type="pathway">
    <text evidence="3">Phospholipid metabolism; phosphatidylethanolamine biosynthesis; phosphatidylethanolamine from ethanolamine: step 1/3.</text>
</comment>
<dbReference type="GO" id="GO:0004305">
    <property type="term" value="F:ethanolamine kinase activity"/>
    <property type="evidence" value="ECO:0007669"/>
    <property type="project" value="UniProtKB-EC"/>
</dbReference>
<dbReference type="GO" id="GO:0005737">
    <property type="term" value="C:cytoplasm"/>
    <property type="evidence" value="ECO:0007669"/>
    <property type="project" value="TreeGrafter"/>
</dbReference>
<dbReference type="EMBL" id="CAKKLH010000213">
    <property type="protein sequence ID" value="CAH0106088.1"/>
    <property type="molecule type" value="Genomic_DNA"/>
</dbReference>
<keyword evidence="1" id="KW-0444">Lipid biosynthesis</keyword>
<protein>
    <recommendedName>
        <fullName evidence="5">ethanolamine kinase</fullName>
        <ecNumber evidence="5">2.7.1.82</ecNumber>
    </recommendedName>
</protein>
<evidence type="ECO:0000256" key="4">
    <source>
        <dbReference type="ARBA" id="ARBA00038211"/>
    </source>
</evidence>
<dbReference type="Proteomes" id="UP000789390">
    <property type="component" value="Unassembled WGS sequence"/>
</dbReference>
<dbReference type="CDD" id="cd05157">
    <property type="entry name" value="ETNK_euk"/>
    <property type="match status" value="1"/>
</dbReference>
<dbReference type="AlphaFoldDB" id="A0A8J2RTJ8"/>
<dbReference type="InterPro" id="IPR011009">
    <property type="entry name" value="Kinase-like_dom_sf"/>
</dbReference>
<evidence type="ECO:0000313" key="7">
    <source>
        <dbReference type="Proteomes" id="UP000789390"/>
    </source>
</evidence>
<dbReference type="SUPFAM" id="SSF56112">
    <property type="entry name" value="Protein kinase-like (PK-like)"/>
    <property type="match status" value="1"/>
</dbReference>
<name>A0A8J2RTJ8_9CRUS</name>
<sequence>MEVSTYNKTIELPLTIDKEDLIHNLWKVISVLKPQWEQANVKHKIFSDGITNSLVGVIHNNDKHNMILVRVFGENTEKIIDRDAELKNMKILHTLGFGPALYASFSNGLAYEYLPGEVLTVETSFNENIYKKVAEKMAQFHLQYDHVKEQLPTDDKTSFEKSILWAKLKNFVEFCPDKYCLGDTSKENLLKELKWLEETLVQLNDHLVFCHNDLLLANILHDKGKDAIAFIDFEYAGPNYQAYDIANHFCEFSGVEDFNPSRYPNEEFRHKWVTVYLENFYKGQDVENETVQLLLKHIELFSLASHFFWGVWALIQAAHSSIDFDFVKYSSFRLSEYFKKKILLGENSDN</sequence>
<keyword evidence="1" id="KW-0443">Lipid metabolism</keyword>
<reference evidence="6" key="1">
    <citation type="submission" date="2021-11" db="EMBL/GenBank/DDBJ databases">
        <authorList>
            <person name="Schell T."/>
        </authorList>
    </citation>
    <scope>NUCLEOTIDE SEQUENCE</scope>
    <source>
        <strain evidence="6">M5</strain>
    </source>
</reference>
<keyword evidence="1" id="KW-0594">Phospholipid biosynthesis</keyword>
<evidence type="ECO:0000256" key="1">
    <source>
        <dbReference type="ARBA" id="ARBA00023209"/>
    </source>
</evidence>
<dbReference type="GO" id="GO:0006646">
    <property type="term" value="P:phosphatidylethanolamine biosynthetic process"/>
    <property type="evidence" value="ECO:0007669"/>
    <property type="project" value="TreeGrafter"/>
</dbReference>
<organism evidence="6 7">
    <name type="scientific">Daphnia galeata</name>
    <dbReference type="NCBI Taxonomy" id="27404"/>
    <lineage>
        <taxon>Eukaryota</taxon>
        <taxon>Metazoa</taxon>
        <taxon>Ecdysozoa</taxon>
        <taxon>Arthropoda</taxon>
        <taxon>Crustacea</taxon>
        <taxon>Branchiopoda</taxon>
        <taxon>Diplostraca</taxon>
        <taxon>Cladocera</taxon>
        <taxon>Anomopoda</taxon>
        <taxon>Daphniidae</taxon>
        <taxon>Daphnia</taxon>
    </lineage>
</organism>
<dbReference type="EC" id="2.7.1.82" evidence="5"/>
<keyword evidence="2" id="KW-1208">Phospholipid metabolism</keyword>
<evidence type="ECO:0000256" key="2">
    <source>
        <dbReference type="ARBA" id="ARBA00023264"/>
    </source>
</evidence>
<evidence type="ECO:0000256" key="5">
    <source>
        <dbReference type="ARBA" id="ARBA00038874"/>
    </source>
</evidence>
<proteinExistence type="inferred from homology"/>
<dbReference type="PANTHER" id="PTHR22603:SF66">
    <property type="entry name" value="ETHANOLAMINE KINASE"/>
    <property type="match status" value="1"/>
</dbReference>
<comment type="similarity">
    <text evidence="4">Belongs to the choline/ethanolamine kinase family.</text>
</comment>
<dbReference type="PANTHER" id="PTHR22603">
    <property type="entry name" value="CHOLINE/ETHANOALAMINE KINASE"/>
    <property type="match status" value="1"/>
</dbReference>
<comment type="caution">
    <text evidence="6">The sequence shown here is derived from an EMBL/GenBank/DDBJ whole genome shotgun (WGS) entry which is preliminary data.</text>
</comment>
<dbReference type="Pfam" id="PF01633">
    <property type="entry name" value="Choline_kinase"/>
    <property type="match status" value="1"/>
</dbReference>
<accession>A0A8J2RTJ8</accession>
<evidence type="ECO:0000313" key="6">
    <source>
        <dbReference type="EMBL" id="CAH0106088.1"/>
    </source>
</evidence>
<dbReference type="OrthoDB" id="10267235at2759"/>
<evidence type="ECO:0000256" key="3">
    <source>
        <dbReference type="ARBA" id="ARBA00037883"/>
    </source>
</evidence>
<dbReference type="Gene3D" id="3.30.200.20">
    <property type="entry name" value="Phosphorylase Kinase, domain 1"/>
    <property type="match status" value="1"/>
</dbReference>
<dbReference type="Gene3D" id="3.90.1200.10">
    <property type="match status" value="1"/>
</dbReference>